<evidence type="ECO:0000256" key="1">
    <source>
        <dbReference type="SAM" id="MobiDB-lite"/>
    </source>
</evidence>
<evidence type="ECO:0000313" key="3">
    <source>
        <dbReference type="EMBL" id="KXB67375.1"/>
    </source>
</evidence>
<dbReference type="RefSeq" id="WP_068367105.1">
    <property type="nucleotide sequence ID" value="NZ_CAUPGT010000014.1"/>
</dbReference>
<dbReference type="Pfam" id="PF14133">
    <property type="entry name" value="DUF4300"/>
    <property type="match status" value="1"/>
</dbReference>
<dbReference type="AlphaFoldDB" id="A0A134AI98"/>
<dbReference type="InterPro" id="IPR025389">
    <property type="entry name" value="DUF4300"/>
</dbReference>
<dbReference type="PROSITE" id="PS51257">
    <property type="entry name" value="PROKAR_LIPOPROTEIN"/>
    <property type="match status" value="1"/>
</dbReference>
<organism evidence="3 4">
    <name type="scientific">Aedoeadaptatus coxii</name>
    <dbReference type="NCBI Taxonomy" id="755172"/>
    <lineage>
        <taxon>Bacteria</taxon>
        <taxon>Bacillati</taxon>
        <taxon>Bacillota</taxon>
        <taxon>Tissierellia</taxon>
        <taxon>Tissierellales</taxon>
        <taxon>Peptoniphilaceae</taxon>
        <taxon>Aedoeadaptatus</taxon>
    </lineage>
</organism>
<comment type="caution">
    <text evidence="3">The sequence shown here is derived from an EMBL/GenBank/DDBJ whole genome shotgun (WGS) entry which is preliminary data.</text>
</comment>
<evidence type="ECO:0000259" key="2">
    <source>
        <dbReference type="Pfam" id="PF14133"/>
    </source>
</evidence>
<feature type="compositionally biased region" description="Basic residues" evidence="1">
    <location>
        <begin position="40"/>
        <end position="71"/>
    </location>
</feature>
<name>A0A134AI98_9FIRM</name>
<gene>
    <name evidence="3" type="ORF">HMPREF1863_00564</name>
</gene>
<dbReference type="PATRIC" id="fig|755172.3.peg.538"/>
<dbReference type="STRING" id="755172.HMPREF1863_00564"/>
<feature type="domain" description="DUF4300" evidence="2">
    <location>
        <begin position="82"/>
        <end position="319"/>
    </location>
</feature>
<feature type="region of interest" description="Disordered" evidence="1">
    <location>
        <begin position="24"/>
        <end position="79"/>
    </location>
</feature>
<dbReference type="EMBL" id="LSDG01000019">
    <property type="protein sequence ID" value="KXB67375.1"/>
    <property type="molecule type" value="Genomic_DNA"/>
</dbReference>
<reference evidence="4" key="1">
    <citation type="submission" date="2016-01" db="EMBL/GenBank/DDBJ databases">
        <authorList>
            <person name="Mitreva M."/>
            <person name="Pepin K.H."/>
            <person name="Mihindukulasuriya K.A."/>
            <person name="Fulton R."/>
            <person name="Fronick C."/>
            <person name="O'Laughlin M."/>
            <person name="Miner T."/>
            <person name="Herter B."/>
            <person name="Rosa B.A."/>
            <person name="Cordes M."/>
            <person name="Tomlinson C."/>
            <person name="Wollam A."/>
            <person name="Palsikar V.B."/>
            <person name="Mardis E.R."/>
            <person name="Wilson R.K."/>
        </authorList>
    </citation>
    <scope>NUCLEOTIDE SEQUENCE [LARGE SCALE GENOMIC DNA]</scope>
    <source>
        <strain evidence="4">DNF00729</strain>
    </source>
</reference>
<dbReference type="Proteomes" id="UP000070442">
    <property type="component" value="Unassembled WGS sequence"/>
</dbReference>
<protein>
    <recommendedName>
        <fullName evidence="2">DUF4300 domain-containing protein</fullName>
    </recommendedName>
</protein>
<evidence type="ECO:0000313" key="4">
    <source>
        <dbReference type="Proteomes" id="UP000070442"/>
    </source>
</evidence>
<accession>A0A134AI98</accession>
<proteinExistence type="predicted"/>
<sequence length="322" mass="36104">MKIKHILILLLALATLIIACGAGPKKTSRRGARRSVTATMRKRGKATGRRKRSAKRRVSRRKIKTAAKKQKPSKEKGEAPVISNMVKAEDKQYVAEKLKASLQPAGVDQLMTLVDDYNSAAAPYLTADFTKKIAPTYDVGKITEAQTKKGMTYPNTNCRITTYLLLKNDMNISDNTPVDGDLLFMDREALTRSKLLNEKEMADFMRLFSRVKTGGSKNPAEQGKVMASFLSKIQFPKNVAMVSVVLHDNLDGNCLFIGHVGVLVKDGDGYLFVEKISFEEPYQAIKFKTKEACYRYLKNKFKDYTDPQVAPPFIMENNRYVG</sequence>
<keyword evidence="4" id="KW-1185">Reference proteome</keyword>